<gene>
    <name evidence="6" type="ORF">AUEXF2481DRAFT_470009</name>
</gene>
<organism evidence="6 7">
    <name type="scientific">Aureobasidium subglaciale (strain EXF-2481)</name>
    <name type="common">Aureobasidium pullulans var. subglaciale</name>
    <dbReference type="NCBI Taxonomy" id="1043005"/>
    <lineage>
        <taxon>Eukaryota</taxon>
        <taxon>Fungi</taxon>
        <taxon>Dikarya</taxon>
        <taxon>Ascomycota</taxon>
        <taxon>Pezizomycotina</taxon>
        <taxon>Dothideomycetes</taxon>
        <taxon>Dothideomycetidae</taxon>
        <taxon>Dothideales</taxon>
        <taxon>Saccotheciaceae</taxon>
        <taxon>Aureobasidium</taxon>
    </lineage>
</organism>
<comment type="similarity">
    <text evidence="1">Belongs to the peptidase S33 family.</text>
</comment>
<dbReference type="AlphaFoldDB" id="A0A074YKE9"/>
<dbReference type="GeneID" id="25368231"/>
<feature type="domain" description="Peptidase S33 tripeptidyl aminopeptidase-like C-terminal" evidence="5">
    <location>
        <begin position="478"/>
        <end position="580"/>
    </location>
</feature>
<dbReference type="InterPro" id="IPR051601">
    <property type="entry name" value="Serine_prot/Carboxylest_S33"/>
</dbReference>
<evidence type="ECO:0000256" key="3">
    <source>
        <dbReference type="SAM" id="Phobius"/>
    </source>
</evidence>
<dbReference type="InterPro" id="IPR013595">
    <property type="entry name" value="Pept_S33_TAP-like_C"/>
</dbReference>
<dbReference type="InterPro" id="IPR000073">
    <property type="entry name" value="AB_hydrolase_1"/>
</dbReference>
<keyword evidence="3" id="KW-1133">Transmembrane helix</keyword>
<dbReference type="PANTHER" id="PTHR43248:SF25">
    <property type="entry name" value="AB HYDROLASE-1 DOMAIN-CONTAINING PROTEIN-RELATED"/>
    <property type="match status" value="1"/>
</dbReference>
<dbReference type="InParanoid" id="A0A074YKE9"/>
<dbReference type="Pfam" id="PF08386">
    <property type="entry name" value="Abhydrolase_4"/>
    <property type="match status" value="1"/>
</dbReference>
<dbReference type="Gene3D" id="3.40.50.1820">
    <property type="entry name" value="alpha/beta hydrolase"/>
    <property type="match status" value="1"/>
</dbReference>
<feature type="transmembrane region" description="Helical" evidence="3">
    <location>
        <begin position="31"/>
        <end position="54"/>
    </location>
</feature>
<evidence type="ECO:0000256" key="2">
    <source>
        <dbReference type="ARBA" id="ARBA00022801"/>
    </source>
</evidence>
<dbReference type="GO" id="GO:0016787">
    <property type="term" value="F:hydrolase activity"/>
    <property type="evidence" value="ECO:0007669"/>
    <property type="project" value="UniProtKB-KW"/>
</dbReference>
<evidence type="ECO:0000256" key="1">
    <source>
        <dbReference type="ARBA" id="ARBA00010088"/>
    </source>
</evidence>
<dbReference type="SUPFAM" id="SSF53474">
    <property type="entry name" value="alpha/beta-Hydrolases"/>
    <property type="match status" value="1"/>
</dbReference>
<evidence type="ECO:0000313" key="7">
    <source>
        <dbReference type="Proteomes" id="UP000030641"/>
    </source>
</evidence>
<dbReference type="EMBL" id="KL584752">
    <property type="protein sequence ID" value="KEQ98130.1"/>
    <property type="molecule type" value="Genomic_DNA"/>
</dbReference>
<evidence type="ECO:0000259" key="4">
    <source>
        <dbReference type="Pfam" id="PF00561"/>
    </source>
</evidence>
<keyword evidence="3" id="KW-0472">Membrane</keyword>
<feature type="domain" description="AB hydrolase-1" evidence="4">
    <location>
        <begin position="132"/>
        <end position="330"/>
    </location>
</feature>
<dbReference type="Pfam" id="PF00561">
    <property type="entry name" value="Abhydrolase_1"/>
    <property type="match status" value="1"/>
</dbReference>
<proteinExistence type="inferred from homology"/>
<accession>A0A074YKE9</accession>
<keyword evidence="2" id="KW-0378">Hydrolase</keyword>
<protein>
    <recommendedName>
        <fullName evidence="8">Peptidase S33 tripeptidyl aminopeptidase-like C-terminal domain-containing protein</fullName>
    </recommendedName>
</protein>
<dbReference type="HOGENOM" id="CLU_013364_5_2_1"/>
<evidence type="ECO:0000259" key="5">
    <source>
        <dbReference type="Pfam" id="PF08386"/>
    </source>
</evidence>
<dbReference type="STRING" id="1043005.A0A074YKE9"/>
<dbReference type="PANTHER" id="PTHR43248">
    <property type="entry name" value="2-SUCCINYL-6-HYDROXY-2,4-CYCLOHEXADIENE-1-CARBOXYLATE SYNTHASE"/>
    <property type="match status" value="1"/>
</dbReference>
<dbReference type="RefSeq" id="XP_013347013.1">
    <property type="nucleotide sequence ID" value="XM_013491559.1"/>
</dbReference>
<keyword evidence="3" id="KW-0812">Transmembrane</keyword>
<dbReference type="OrthoDB" id="425534at2759"/>
<dbReference type="Proteomes" id="UP000030641">
    <property type="component" value="Unassembled WGS sequence"/>
</dbReference>
<keyword evidence="7" id="KW-1185">Reference proteome</keyword>
<sequence>MSSPKAELQELRSILNPHVGSTGATRFKSRYLLFLFAALLSAMYHCAGRAQYLFPLTTRHEDGTVWYNPDFDWEALKPSTSLQYAPCYDGYQCARLTLPMDYWNGTTDATVNLALIKKPAIVPVDDPQYGGAVIMNPGGPGGHGVKFLLRVGEQVSNLLGPSSDDVEGKYFDLISFDPRGVGLSTPNLACFGKNSILEQVWSIRNWEEGSFGTSDVAFGRLWAMSKAKSGSCASNVKEHDIKRYVTTAYVARDILEIVEKHAEWREKETSDEKLLYWGFSYGTYIGETFAAMYPHRVGRLVLDGVVDPIDNLQIAAFTDLSDTEKTMASFYHSCAEAGYPTCALADPNNITDPTLVRERTLAVIETLRYDPVAVIVPEPEVITSNDLRMLIFLSLYHPVQMFPILAKTLADLEKGDGSGSSQMLRPYHDLTCRATASIDRVFDADAQLAITCSDGDDLTGYNRTQFASFAETLTEISPTIGDIWAALRMYCIHYPLRPQYRYTGPWEASPAYPVLLIGNTMDPVTPAINAYKMAKRMTDSIFLLQDSPGHTSLAAYSKCTTRYVKEYFQRGSLPLANTTCEVEEKPFGLKGDARQIAAHTQHMDIADAFLEYGLGMRLLGSA</sequence>
<name>A0A074YKE9_AURSE</name>
<reference evidence="6 7" key="1">
    <citation type="journal article" date="2014" name="BMC Genomics">
        <title>Genome sequencing of four Aureobasidium pullulans varieties: biotechnological potential, stress tolerance, and description of new species.</title>
        <authorList>
            <person name="Gostin Ar C."/>
            <person name="Ohm R.A."/>
            <person name="Kogej T."/>
            <person name="Sonjak S."/>
            <person name="Turk M."/>
            <person name="Zajc J."/>
            <person name="Zalar P."/>
            <person name="Grube M."/>
            <person name="Sun H."/>
            <person name="Han J."/>
            <person name="Sharma A."/>
            <person name="Chiniquy J."/>
            <person name="Ngan C.Y."/>
            <person name="Lipzen A."/>
            <person name="Barry K."/>
            <person name="Grigoriev I.V."/>
            <person name="Gunde-Cimerman N."/>
        </authorList>
    </citation>
    <scope>NUCLEOTIDE SEQUENCE [LARGE SCALE GENOMIC DNA]</scope>
    <source>
        <strain evidence="6 7">EXF-2481</strain>
    </source>
</reference>
<dbReference type="OMA" id="GPLKCAF"/>
<evidence type="ECO:0008006" key="8">
    <source>
        <dbReference type="Google" id="ProtNLM"/>
    </source>
</evidence>
<dbReference type="InterPro" id="IPR029058">
    <property type="entry name" value="AB_hydrolase_fold"/>
</dbReference>
<evidence type="ECO:0000313" key="6">
    <source>
        <dbReference type="EMBL" id="KEQ98130.1"/>
    </source>
</evidence>